<dbReference type="Proteomes" id="UP001497382">
    <property type="component" value="Unassembled WGS sequence"/>
</dbReference>
<evidence type="ECO:0000313" key="2">
    <source>
        <dbReference type="Proteomes" id="UP001497382"/>
    </source>
</evidence>
<protein>
    <submittedName>
        <fullName evidence="1">Uncharacterized protein</fullName>
    </submittedName>
</protein>
<evidence type="ECO:0000313" key="1">
    <source>
        <dbReference type="EMBL" id="CAL1281728.1"/>
    </source>
</evidence>
<accession>A0AAV2ACP4</accession>
<sequence>MSRSKLVSRRDEIDFLDWRRSRSSFTSSRQIVTISSMVNSGSLRSLMIFQSHTLRNEISCQLNDCRYEHRTIDDRLERQRS</sequence>
<gene>
    <name evidence="1" type="ORF">LARSCL_LOCUS11738</name>
</gene>
<feature type="non-terminal residue" evidence="1">
    <location>
        <position position="81"/>
    </location>
</feature>
<name>A0AAV2ACP4_9ARAC</name>
<dbReference type="EMBL" id="CAXIEN010000148">
    <property type="protein sequence ID" value="CAL1281728.1"/>
    <property type="molecule type" value="Genomic_DNA"/>
</dbReference>
<dbReference type="AlphaFoldDB" id="A0AAV2ACP4"/>
<keyword evidence="2" id="KW-1185">Reference proteome</keyword>
<organism evidence="1 2">
    <name type="scientific">Larinioides sclopetarius</name>
    <dbReference type="NCBI Taxonomy" id="280406"/>
    <lineage>
        <taxon>Eukaryota</taxon>
        <taxon>Metazoa</taxon>
        <taxon>Ecdysozoa</taxon>
        <taxon>Arthropoda</taxon>
        <taxon>Chelicerata</taxon>
        <taxon>Arachnida</taxon>
        <taxon>Araneae</taxon>
        <taxon>Araneomorphae</taxon>
        <taxon>Entelegynae</taxon>
        <taxon>Araneoidea</taxon>
        <taxon>Araneidae</taxon>
        <taxon>Larinioides</taxon>
    </lineage>
</organism>
<comment type="caution">
    <text evidence="1">The sequence shown here is derived from an EMBL/GenBank/DDBJ whole genome shotgun (WGS) entry which is preliminary data.</text>
</comment>
<reference evidence="1 2" key="1">
    <citation type="submission" date="2024-04" db="EMBL/GenBank/DDBJ databases">
        <authorList>
            <person name="Rising A."/>
            <person name="Reimegard J."/>
            <person name="Sonavane S."/>
            <person name="Akerstrom W."/>
            <person name="Nylinder S."/>
            <person name="Hedman E."/>
            <person name="Kallberg Y."/>
        </authorList>
    </citation>
    <scope>NUCLEOTIDE SEQUENCE [LARGE SCALE GENOMIC DNA]</scope>
</reference>
<proteinExistence type="predicted"/>